<name>A0ABT1YRE2_9BACL</name>
<accession>A0ABT1YRE2</accession>
<evidence type="ECO:0000313" key="2">
    <source>
        <dbReference type="Proteomes" id="UP001300012"/>
    </source>
</evidence>
<evidence type="ECO:0008006" key="3">
    <source>
        <dbReference type="Google" id="ProtNLM"/>
    </source>
</evidence>
<dbReference type="RefSeq" id="WP_258217294.1">
    <property type="nucleotide sequence ID" value="NZ_JANQBD010000031.1"/>
</dbReference>
<dbReference type="InterPro" id="IPR010064">
    <property type="entry name" value="HK97-gp10_tail"/>
</dbReference>
<gene>
    <name evidence="1" type="ORF">NV381_31540</name>
</gene>
<proteinExistence type="predicted"/>
<keyword evidence="2" id="KW-1185">Reference proteome</keyword>
<sequence length="147" mass="17018">MAVPSVVKIKKDGVEFTSSVDRAKYLLVELERAALRDIGKLIRKRVMQEARKQKGLKRAKRISRSYQYWVRKRENNLQVGIKHNTWYGVEQELGTSKQPKRALLTNAARNHIQDIRAIAGAYIKQIEDENRALKSIDENNEGENKDE</sequence>
<dbReference type="NCBIfam" id="TIGR01725">
    <property type="entry name" value="phge_HK97_gp10"/>
    <property type="match status" value="1"/>
</dbReference>
<protein>
    <recommendedName>
        <fullName evidence="3">HK97 gp10 family phage protein</fullName>
    </recommendedName>
</protein>
<dbReference type="EMBL" id="JANQBD010000031">
    <property type="protein sequence ID" value="MCR8635749.1"/>
    <property type="molecule type" value="Genomic_DNA"/>
</dbReference>
<comment type="caution">
    <text evidence="1">The sequence shown here is derived from an EMBL/GenBank/DDBJ whole genome shotgun (WGS) entry which is preliminary data.</text>
</comment>
<dbReference type="Pfam" id="PF04883">
    <property type="entry name" value="HK97-gp10_like"/>
    <property type="match status" value="1"/>
</dbReference>
<dbReference type="Proteomes" id="UP001300012">
    <property type="component" value="Unassembled WGS sequence"/>
</dbReference>
<organism evidence="1 2">
    <name type="scientific">Paenibacillus radicis</name>
    <name type="common">ex Xue et al. 2023</name>
    <dbReference type="NCBI Taxonomy" id="2972489"/>
    <lineage>
        <taxon>Bacteria</taxon>
        <taxon>Bacillati</taxon>
        <taxon>Bacillota</taxon>
        <taxon>Bacilli</taxon>
        <taxon>Bacillales</taxon>
        <taxon>Paenibacillaceae</taxon>
        <taxon>Paenibacillus</taxon>
    </lineage>
</organism>
<reference evidence="1 2" key="1">
    <citation type="submission" date="2022-08" db="EMBL/GenBank/DDBJ databases">
        <title>Paenibacillus endoradicis sp. nov., Paenibacillus radicibacter sp. nov and Paenibacillus pararadicis sp. nov., three cold-adapted plant growth-promoting bacteria isolated from root of Larix gmelinii in Great Khingan.</title>
        <authorList>
            <person name="Xue H."/>
        </authorList>
    </citation>
    <scope>NUCLEOTIDE SEQUENCE [LARGE SCALE GENOMIC DNA]</scope>
    <source>
        <strain evidence="1 2">N5-1-1-5</strain>
    </source>
</reference>
<evidence type="ECO:0000313" key="1">
    <source>
        <dbReference type="EMBL" id="MCR8635749.1"/>
    </source>
</evidence>